<dbReference type="Proteomes" id="UP000324748">
    <property type="component" value="Unassembled WGS sequence"/>
</dbReference>
<evidence type="ECO:0000313" key="4">
    <source>
        <dbReference type="Proteomes" id="UP000324748"/>
    </source>
</evidence>
<name>A0A5B0M1A6_PUCGR</name>
<evidence type="ECO:0000313" key="2">
    <source>
        <dbReference type="EMBL" id="KAA1070612.1"/>
    </source>
</evidence>
<evidence type="ECO:0000256" key="1">
    <source>
        <dbReference type="SAM" id="MobiDB-lite"/>
    </source>
</evidence>
<proteinExistence type="predicted"/>
<gene>
    <name evidence="2" type="ORF">PGT21_017928</name>
    <name evidence="3" type="ORF">PGTUg99_012296</name>
</gene>
<dbReference type="EMBL" id="VDEP01000404">
    <property type="protein sequence ID" value="KAA1089793.1"/>
    <property type="molecule type" value="Genomic_DNA"/>
</dbReference>
<sequence>MSAQKANSNDSSYHSWTTTTYSLPLKFLLLSSLTSLMLGLVLGDVGQIANVANSASRAVADSQHEEQALSVAERGRSDVSLINWRPGKDEVILPGDANKFQGHPSPATERTPKTKSYWGRFKKAFKKLMDWIFNVLRIRSKKSGNTAQTSAEKVENVAKAEIPKDHQTPMKEVGPVQIREHHPAPVERTDLQVIQDKESQANDEQNMYREHPHQDQEKYTEIPKHHLALLDDKDTQFFRTKNFIVNDEHNVYRALAHLQYQDQEKYALVKDEIEEYIRTNPLKFTKYQMTESDNKEVYPHKISVGGIEYGKMNEHGT</sequence>
<reference evidence="4 5" key="1">
    <citation type="submission" date="2019-05" db="EMBL/GenBank/DDBJ databases">
        <title>Emergence of the Ug99 lineage of the wheat stem rust pathogen through somatic hybridization.</title>
        <authorList>
            <person name="Li F."/>
            <person name="Upadhyaya N.M."/>
            <person name="Sperschneider J."/>
            <person name="Matny O."/>
            <person name="Nguyen-Phuc H."/>
            <person name="Mago R."/>
            <person name="Raley C."/>
            <person name="Miller M.E."/>
            <person name="Silverstein K.A.T."/>
            <person name="Henningsen E."/>
            <person name="Hirsch C.D."/>
            <person name="Visser B."/>
            <person name="Pretorius Z.A."/>
            <person name="Steffenson B.J."/>
            <person name="Schwessinger B."/>
            <person name="Dodds P.N."/>
            <person name="Figueroa M."/>
        </authorList>
    </citation>
    <scope>NUCLEOTIDE SEQUENCE [LARGE SCALE GENOMIC DNA]</scope>
    <source>
        <strain evidence="2">21-0</strain>
        <strain evidence="3 5">Ug99</strain>
    </source>
</reference>
<dbReference type="Proteomes" id="UP000325313">
    <property type="component" value="Unassembled WGS sequence"/>
</dbReference>
<keyword evidence="4" id="KW-1185">Reference proteome</keyword>
<comment type="caution">
    <text evidence="2">The sequence shown here is derived from an EMBL/GenBank/DDBJ whole genome shotgun (WGS) entry which is preliminary data.</text>
</comment>
<dbReference type="EMBL" id="VSWC01000171">
    <property type="protein sequence ID" value="KAA1070612.1"/>
    <property type="molecule type" value="Genomic_DNA"/>
</dbReference>
<evidence type="ECO:0000313" key="5">
    <source>
        <dbReference type="Proteomes" id="UP000325313"/>
    </source>
</evidence>
<accession>A0A5B0M1A6</accession>
<dbReference type="AlphaFoldDB" id="A0A5B0M1A6"/>
<protein>
    <submittedName>
        <fullName evidence="2">Uncharacterized protein</fullName>
    </submittedName>
</protein>
<dbReference type="OrthoDB" id="10460941at2759"/>
<organism evidence="2 4">
    <name type="scientific">Puccinia graminis f. sp. tritici</name>
    <dbReference type="NCBI Taxonomy" id="56615"/>
    <lineage>
        <taxon>Eukaryota</taxon>
        <taxon>Fungi</taxon>
        <taxon>Dikarya</taxon>
        <taxon>Basidiomycota</taxon>
        <taxon>Pucciniomycotina</taxon>
        <taxon>Pucciniomycetes</taxon>
        <taxon>Pucciniales</taxon>
        <taxon>Pucciniaceae</taxon>
        <taxon>Puccinia</taxon>
    </lineage>
</organism>
<evidence type="ECO:0000313" key="3">
    <source>
        <dbReference type="EMBL" id="KAA1089793.1"/>
    </source>
</evidence>
<feature type="region of interest" description="Disordered" evidence="1">
    <location>
        <begin position="94"/>
        <end position="114"/>
    </location>
</feature>